<gene>
    <name evidence="2" type="ORF">O3P69_018966</name>
</gene>
<keyword evidence="3" id="KW-1185">Reference proteome</keyword>
<proteinExistence type="predicted"/>
<reference evidence="2 3" key="1">
    <citation type="submission" date="2023-03" db="EMBL/GenBank/DDBJ databases">
        <title>High-quality genome of Scylla paramamosain provides insights in environmental adaptation.</title>
        <authorList>
            <person name="Zhang L."/>
        </authorList>
    </citation>
    <scope>NUCLEOTIDE SEQUENCE [LARGE SCALE GENOMIC DNA]</scope>
    <source>
        <strain evidence="2">LZ_2023a</strain>
        <tissue evidence="2">Muscle</tissue>
    </source>
</reference>
<feature type="region of interest" description="Disordered" evidence="1">
    <location>
        <begin position="267"/>
        <end position="295"/>
    </location>
</feature>
<organism evidence="2 3">
    <name type="scientific">Scylla paramamosain</name>
    <name type="common">Mud crab</name>
    <dbReference type="NCBI Taxonomy" id="85552"/>
    <lineage>
        <taxon>Eukaryota</taxon>
        <taxon>Metazoa</taxon>
        <taxon>Ecdysozoa</taxon>
        <taxon>Arthropoda</taxon>
        <taxon>Crustacea</taxon>
        <taxon>Multicrustacea</taxon>
        <taxon>Malacostraca</taxon>
        <taxon>Eumalacostraca</taxon>
        <taxon>Eucarida</taxon>
        <taxon>Decapoda</taxon>
        <taxon>Pleocyemata</taxon>
        <taxon>Brachyura</taxon>
        <taxon>Eubrachyura</taxon>
        <taxon>Portunoidea</taxon>
        <taxon>Portunidae</taxon>
        <taxon>Portuninae</taxon>
        <taxon>Scylla</taxon>
    </lineage>
</organism>
<evidence type="ECO:0000313" key="3">
    <source>
        <dbReference type="Proteomes" id="UP001487740"/>
    </source>
</evidence>
<evidence type="ECO:0000313" key="2">
    <source>
        <dbReference type="EMBL" id="KAK8371716.1"/>
    </source>
</evidence>
<dbReference type="AlphaFoldDB" id="A0AAW0S9F1"/>
<dbReference type="EMBL" id="JARAKH010006415">
    <property type="protein sequence ID" value="KAK8371716.1"/>
    <property type="molecule type" value="Genomic_DNA"/>
</dbReference>
<protein>
    <submittedName>
        <fullName evidence="2">Uncharacterized protein</fullName>
    </submittedName>
</protein>
<sequence>MPITRLKSKLRKNEGNFNGNRPQLPLRAHQTNIEWSPCHQYLGIWMDGKLHLHQHVSETRNRIRARLKVMRFITATESGADLRVLKTYLQAIRTIIDYATPLLATIHPAQIEHLEKLQNEALRIMLGAPRWTKVCNMRVEAKIPRVKYRIHAMNPFLLGKKAAHPRYSNIIRNVRQSLAHNEELFRKETWASKTAQGIKSIQSEGSFLARTPDVPHPTYTHAPPCAKSSLHFFITPLTDKKDNLATTDLSRQAQRALAASNTDGADVYFTDGSVDDKQGSGSVRARGGDRTLPSP</sequence>
<accession>A0AAW0S9F1</accession>
<dbReference type="Proteomes" id="UP001487740">
    <property type="component" value="Unassembled WGS sequence"/>
</dbReference>
<comment type="caution">
    <text evidence="2">The sequence shown here is derived from an EMBL/GenBank/DDBJ whole genome shotgun (WGS) entry which is preliminary data.</text>
</comment>
<evidence type="ECO:0000256" key="1">
    <source>
        <dbReference type="SAM" id="MobiDB-lite"/>
    </source>
</evidence>
<name>A0AAW0S9F1_SCYPA</name>